<dbReference type="AlphaFoldDB" id="A0A3L6TA60"/>
<evidence type="ECO:0000313" key="1">
    <source>
        <dbReference type="EMBL" id="RLN35032.1"/>
    </source>
</evidence>
<dbReference type="Proteomes" id="UP000275267">
    <property type="component" value="Unassembled WGS sequence"/>
</dbReference>
<reference evidence="2" key="1">
    <citation type="journal article" date="2019" name="Nat. Commun.">
        <title>The genome of broomcorn millet.</title>
        <authorList>
            <person name="Zou C."/>
            <person name="Miki D."/>
            <person name="Li D."/>
            <person name="Tang Q."/>
            <person name="Xiao L."/>
            <person name="Rajput S."/>
            <person name="Deng P."/>
            <person name="Jia W."/>
            <person name="Huang R."/>
            <person name="Zhang M."/>
            <person name="Sun Y."/>
            <person name="Hu J."/>
            <person name="Fu X."/>
            <person name="Schnable P.S."/>
            <person name="Li F."/>
            <person name="Zhang H."/>
            <person name="Feng B."/>
            <person name="Zhu X."/>
            <person name="Liu R."/>
            <person name="Schnable J.C."/>
            <person name="Zhu J.-K."/>
            <person name="Zhang H."/>
        </authorList>
    </citation>
    <scope>NUCLEOTIDE SEQUENCE [LARGE SCALE GENOMIC DNA]</scope>
</reference>
<dbReference type="EMBL" id="PQIB02000002">
    <property type="protein sequence ID" value="RLN35032.1"/>
    <property type="molecule type" value="Genomic_DNA"/>
</dbReference>
<name>A0A3L6TA60_PANMI</name>
<gene>
    <name evidence="1" type="ORF">C2845_PM03G05060</name>
</gene>
<accession>A0A3L6TA60</accession>
<protein>
    <submittedName>
        <fullName evidence="1">Uncharacterized protein</fullName>
    </submittedName>
</protein>
<proteinExistence type="predicted"/>
<comment type="caution">
    <text evidence="1">The sequence shown here is derived from an EMBL/GenBank/DDBJ whole genome shotgun (WGS) entry which is preliminary data.</text>
</comment>
<sequence length="132" mass="15040">MAAHAHDELASVESPISFTIKFGLFPPVQVITCGDKVSVQPMKSKRGRKLAYAKAKKERCSPISEARELLKIDGKTDDAQLSAKTMLGALDQVKEDEHTFATRFWRRDEHTFQMHFETFEGSMPRPRGFERK</sequence>
<keyword evidence="2" id="KW-1185">Reference proteome</keyword>
<evidence type="ECO:0000313" key="2">
    <source>
        <dbReference type="Proteomes" id="UP000275267"/>
    </source>
</evidence>
<organism evidence="1 2">
    <name type="scientific">Panicum miliaceum</name>
    <name type="common">Proso millet</name>
    <name type="synonym">Broomcorn millet</name>
    <dbReference type="NCBI Taxonomy" id="4540"/>
    <lineage>
        <taxon>Eukaryota</taxon>
        <taxon>Viridiplantae</taxon>
        <taxon>Streptophyta</taxon>
        <taxon>Embryophyta</taxon>
        <taxon>Tracheophyta</taxon>
        <taxon>Spermatophyta</taxon>
        <taxon>Magnoliopsida</taxon>
        <taxon>Liliopsida</taxon>
        <taxon>Poales</taxon>
        <taxon>Poaceae</taxon>
        <taxon>PACMAD clade</taxon>
        <taxon>Panicoideae</taxon>
        <taxon>Panicodae</taxon>
        <taxon>Paniceae</taxon>
        <taxon>Panicinae</taxon>
        <taxon>Panicum</taxon>
        <taxon>Panicum sect. Panicum</taxon>
    </lineage>
</organism>